<reference evidence="2 3" key="1">
    <citation type="submission" date="2019-09" db="EMBL/GenBank/DDBJ databases">
        <title>Arthrobacter zafarii sp. nov., a moderately thermotolerant and halotolerant actinobacterium isolated from Cholistan desert soil of Pakistan.</title>
        <authorList>
            <person name="Amin A."/>
            <person name="Ahmed I."/>
            <person name="Khalid N."/>
            <person name="Schumann P."/>
            <person name="Busse H.J."/>
            <person name="Khan I.U."/>
            <person name="Li S."/>
            <person name="Li W.J."/>
        </authorList>
    </citation>
    <scope>NUCLEOTIDE SEQUENCE [LARGE SCALE GENOMIC DNA]</scope>
    <source>
        <strain evidence="2 3">NCCP-1664</strain>
    </source>
</reference>
<evidence type="ECO:0000256" key="1">
    <source>
        <dbReference type="SAM" id="MobiDB-lite"/>
    </source>
</evidence>
<dbReference type="RefSeq" id="WP_149957420.1">
    <property type="nucleotide sequence ID" value="NZ_BKDJ01000012.1"/>
</dbReference>
<name>A0A5A7NV34_9MICC</name>
<keyword evidence="3" id="KW-1185">Reference proteome</keyword>
<evidence type="ECO:0000313" key="2">
    <source>
        <dbReference type="EMBL" id="GER23811.1"/>
    </source>
</evidence>
<gene>
    <name evidence="2" type="ORF">NCCP1664_23060</name>
</gene>
<protein>
    <submittedName>
        <fullName evidence="2">Uncharacterized protein</fullName>
    </submittedName>
</protein>
<accession>A0A5A7NV34</accession>
<dbReference type="Proteomes" id="UP000325307">
    <property type="component" value="Unassembled WGS sequence"/>
</dbReference>
<feature type="region of interest" description="Disordered" evidence="1">
    <location>
        <begin position="60"/>
        <end position="99"/>
    </location>
</feature>
<proteinExistence type="predicted"/>
<evidence type="ECO:0000313" key="3">
    <source>
        <dbReference type="Proteomes" id="UP000325307"/>
    </source>
</evidence>
<comment type="caution">
    <text evidence="2">The sequence shown here is derived from an EMBL/GenBank/DDBJ whole genome shotgun (WGS) entry which is preliminary data.</text>
</comment>
<organism evidence="2 3">
    <name type="scientific">Zafaria cholistanensis</name>
    <dbReference type="NCBI Taxonomy" id="1682741"/>
    <lineage>
        <taxon>Bacteria</taxon>
        <taxon>Bacillati</taxon>
        <taxon>Actinomycetota</taxon>
        <taxon>Actinomycetes</taxon>
        <taxon>Micrococcales</taxon>
        <taxon>Micrococcaceae</taxon>
        <taxon>Zafaria</taxon>
    </lineage>
</organism>
<dbReference type="EMBL" id="BKDJ01000012">
    <property type="protein sequence ID" value="GER23811.1"/>
    <property type="molecule type" value="Genomic_DNA"/>
</dbReference>
<sequence length="99" mass="10656">MEAQDRGVWPEDFGASTSTSRMRDVARRRREAEEKLAHHLFATEPQLRPAILLGEEATTPAALPGTASTVPAERHLYGTRAPAAPEEPKAAAEPAGTPE</sequence>
<feature type="region of interest" description="Disordered" evidence="1">
    <location>
        <begin position="1"/>
        <end position="24"/>
    </location>
</feature>
<dbReference type="AlphaFoldDB" id="A0A5A7NV34"/>